<accession>A0A2D1GQ72</accession>
<name>A0A2D1GQ72_9CAUD</name>
<organism evidence="1 2">
    <name type="scientific">Shigella phage vB_SflS-ISF001</name>
    <dbReference type="NCBI Taxonomy" id="2048005"/>
    <lineage>
        <taxon>Viruses</taxon>
        <taxon>Duplodnaviria</taxon>
        <taxon>Heunggongvirae</taxon>
        <taxon>Uroviricota</taxon>
        <taxon>Caudoviricetes</taxon>
        <taxon>Drexlerviridae</taxon>
        <taxon>Tunavirinae</taxon>
        <taxon>Tunavirus</taxon>
        <taxon>Tunavirus ISF001</taxon>
    </lineage>
</organism>
<keyword evidence="2" id="KW-1185">Reference proteome</keyword>
<evidence type="ECO:0000313" key="2">
    <source>
        <dbReference type="Proteomes" id="UP000228981"/>
    </source>
</evidence>
<reference evidence="1 2" key="1">
    <citation type="submission" date="2017-10" db="EMBL/GenBank/DDBJ databases">
        <title>Comparative genomic analysis of a novel S. flexneri bacteriophage vB_SflS-ISF001.</title>
        <authorList>
            <person name="Shahin K."/>
            <person name="Bouzari M."/>
            <person name="Wang R."/>
        </authorList>
    </citation>
    <scope>NUCLEOTIDE SEQUENCE [LARGE SCALE GENOMIC DNA]</scope>
</reference>
<proteinExistence type="predicted"/>
<evidence type="ECO:0000313" key="1">
    <source>
        <dbReference type="EMBL" id="ATN94150.1"/>
    </source>
</evidence>
<gene>
    <name evidence="1" type="ORF">FLXISF001_072</name>
</gene>
<protein>
    <submittedName>
        <fullName evidence="1">Uncharacterized protein</fullName>
    </submittedName>
</protein>
<sequence length="123" mass="13557">MFKHFTDLDNSASLAILTAEKESEAIEFNERKTYNTQEKVVRAPLTASYGVTDAIECVNLVTCVVDRSGVSTFVDPDTGEKIIQLNNPSMRTELGNIALWGVASYSITVNTCVADRVMEALYE</sequence>
<dbReference type="Proteomes" id="UP000228981">
    <property type="component" value="Segment"/>
</dbReference>
<dbReference type="EMBL" id="MG049919">
    <property type="protein sequence ID" value="ATN94150.1"/>
    <property type="molecule type" value="Genomic_DNA"/>
</dbReference>